<dbReference type="RefSeq" id="WP_004809945.1">
    <property type="nucleotide sequence ID" value="NZ_KB849444.1"/>
</dbReference>
<evidence type="ECO:0000313" key="2">
    <source>
        <dbReference type="EMBL" id="ENV12150.1"/>
    </source>
</evidence>
<accession>N8XYL9</accession>
<evidence type="ECO:0008006" key="4">
    <source>
        <dbReference type="Google" id="ProtNLM"/>
    </source>
</evidence>
<dbReference type="Proteomes" id="UP000018438">
    <property type="component" value="Unassembled WGS sequence"/>
</dbReference>
<reference evidence="2 3" key="1">
    <citation type="submission" date="2013-02" db="EMBL/GenBank/DDBJ databases">
        <title>The Genome Sequence of Acinetobacter schindleri NIPH 900.</title>
        <authorList>
            <consortium name="The Broad Institute Genome Sequencing Platform"/>
            <consortium name="The Broad Institute Genome Sequencing Center for Infectious Disease"/>
            <person name="Cerqueira G."/>
            <person name="Feldgarden M."/>
            <person name="Courvalin P."/>
            <person name="Perichon B."/>
            <person name="Grillot-Courvalin C."/>
            <person name="Clermont D."/>
            <person name="Rocha E."/>
            <person name="Yoon E.-J."/>
            <person name="Nemec A."/>
            <person name="Walker B."/>
            <person name="Young S.K."/>
            <person name="Zeng Q."/>
            <person name="Gargeya S."/>
            <person name="Fitzgerald M."/>
            <person name="Haas B."/>
            <person name="Abouelleil A."/>
            <person name="Alvarado L."/>
            <person name="Arachchi H.M."/>
            <person name="Berlin A.M."/>
            <person name="Chapman S.B."/>
            <person name="Dewar J."/>
            <person name="Goldberg J."/>
            <person name="Griggs A."/>
            <person name="Gujja S."/>
            <person name="Hansen M."/>
            <person name="Howarth C."/>
            <person name="Imamovic A."/>
            <person name="Larimer J."/>
            <person name="McCowan C."/>
            <person name="Murphy C."/>
            <person name="Neiman D."/>
            <person name="Pearson M."/>
            <person name="Priest M."/>
            <person name="Roberts A."/>
            <person name="Saif S."/>
            <person name="Shea T."/>
            <person name="Sisk P."/>
            <person name="Sykes S."/>
            <person name="Wortman J."/>
            <person name="Nusbaum C."/>
            <person name="Birren B."/>
        </authorList>
    </citation>
    <scope>NUCLEOTIDE SEQUENCE [LARGE SCALE GENOMIC DNA]</scope>
    <source>
        <strain evidence="2 3">NIPH 900</strain>
    </source>
</reference>
<name>N8XYL9_9GAMM</name>
<keyword evidence="1" id="KW-0812">Transmembrane</keyword>
<keyword evidence="1" id="KW-0472">Membrane</keyword>
<organism evidence="2 3">
    <name type="scientific">Acinetobacter schindleri NIPH 900</name>
    <dbReference type="NCBI Taxonomy" id="1217675"/>
    <lineage>
        <taxon>Bacteria</taxon>
        <taxon>Pseudomonadati</taxon>
        <taxon>Pseudomonadota</taxon>
        <taxon>Gammaproteobacteria</taxon>
        <taxon>Moraxellales</taxon>
        <taxon>Moraxellaceae</taxon>
        <taxon>Acinetobacter</taxon>
    </lineage>
</organism>
<dbReference type="PATRIC" id="fig|1217675.3.peg.2632"/>
<sequence length="274" mass="30224">MINRSNYQTGATLITVLILLVLITIIGLYAIRNSIFSLKIATNAQVQTLLMQTSDVALDHLEKNFNTNESENLAGTPVGHVLLDGNEGKELQLCFKPTEVEVNKSKVKNNLFFNLSDFRIIERKAKNSIEAKSTAESGNINAFCDPTSMFSISRKAIVTQVAVVSPDDPAIEVNRFEYVNKGGDPKDSTNTNTKRVRVTVTSFAPAMTSASIADMNVCLRNRLMDDSLLKNRADTTLGQVKIETLHECLNKLGVPLNTQVAEYIVRLNESKSNI</sequence>
<protein>
    <recommendedName>
        <fullName evidence="4">Type 4 fimbrial biogenesis protein PilX N-terminal domain-containing protein</fullName>
    </recommendedName>
</protein>
<dbReference type="HOGENOM" id="CLU_089204_0_0_6"/>
<comment type="caution">
    <text evidence="2">The sequence shown here is derived from an EMBL/GenBank/DDBJ whole genome shotgun (WGS) entry which is preliminary data.</text>
</comment>
<gene>
    <name evidence="2" type="ORF">F965_02713</name>
</gene>
<proteinExistence type="predicted"/>
<keyword evidence="3" id="KW-1185">Reference proteome</keyword>
<keyword evidence="1" id="KW-1133">Transmembrane helix</keyword>
<evidence type="ECO:0000256" key="1">
    <source>
        <dbReference type="SAM" id="Phobius"/>
    </source>
</evidence>
<feature type="transmembrane region" description="Helical" evidence="1">
    <location>
        <begin position="12"/>
        <end position="31"/>
    </location>
</feature>
<dbReference type="AlphaFoldDB" id="N8XYL9"/>
<evidence type="ECO:0000313" key="3">
    <source>
        <dbReference type="Proteomes" id="UP000018438"/>
    </source>
</evidence>
<dbReference type="EMBL" id="APPI01000023">
    <property type="protein sequence ID" value="ENV12150.1"/>
    <property type="molecule type" value="Genomic_DNA"/>
</dbReference>